<evidence type="ECO:0000313" key="2">
    <source>
        <dbReference type="EMBL" id="MBF6057073.1"/>
    </source>
</evidence>
<dbReference type="PROSITE" id="PS51257">
    <property type="entry name" value="PROKAR_LIPOPROTEIN"/>
    <property type="match status" value="1"/>
</dbReference>
<sequence length="345" mass="37063">MKKSMSLVLISVFSGVLTACGGGGSDEGVSYTVASLPQEAEVVITDENGAAVAKSTAQMINGGLAESFINDFYTTASLSSGSSPKTAKDVIDLIREEFMQAQGSLGSVPVGVEGSGSENCPVSGKVSYYLNVSDPDAIFANNGDYGKIVYDHCVDLYDGDFFEQNGVTELKMNQVSASYSDSDLTLKNYTADLEGSFSMYSSSSKVNLREWGETDNFSQKSISITTGDMNFTLDGVVSNLKYNTFTDQYIDGENGASSVSYSYDGLYDFGVNNVFHGALDLQTMEPFVVYYGDDFPSYGQMIINGASGSVRVTIYSAEEVLIEVDADDNGVYEYSETMTWAELIA</sequence>
<gene>
    <name evidence="2" type="ORF">H8792_001835</name>
</gene>
<reference evidence="2 3" key="1">
    <citation type="submission" date="2020-11" db="EMBL/GenBank/DDBJ databases">
        <title>Sulfur oxidizing isolate from Hospital Hole Sinkhole.</title>
        <authorList>
            <person name="Scott K.M."/>
        </authorList>
    </citation>
    <scope>NUCLEOTIDE SEQUENCE [LARGE SCALE GENOMIC DNA]</scope>
    <source>
        <strain evidence="2 3">HH1</strain>
    </source>
</reference>
<evidence type="ECO:0000313" key="3">
    <source>
        <dbReference type="Proteomes" id="UP001193680"/>
    </source>
</evidence>
<keyword evidence="1" id="KW-0732">Signal</keyword>
<protein>
    <recommendedName>
        <fullName evidence="4">Lipoprotein</fullName>
    </recommendedName>
</protein>
<feature type="signal peptide" evidence="1">
    <location>
        <begin position="1"/>
        <end position="19"/>
    </location>
</feature>
<organism evidence="2 3">
    <name type="scientific">Thiomicrorhabdus heinhorstiae</name>
    <dbReference type="NCBI Taxonomy" id="2748010"/>
    <lineage>
        <taxon>Bacteria</taxon>
        <taxon>Pseudomonadati</taxon>
        <taxon>Pseudomonadota</taxon>
        <taxon>Gammaproteobacteria</taxon>
        <taxon>Thiotrichales</taxon>
        <taxon>Piscirickettsiaceae</taxon>
        <taxon>Thiomicrorhabdus</taxon>
    </lineage>
</organism>
<evidence type="ECO:0008006" key="4">
    <source>
        <dbReference type="Google" id="ProtNLM"/>
    </source>
</evidence>
<dbReference type="EMBL" id="JACBGI020000002">
    <property type="protein sequence ID" value="MBF6057073.1"/>
    <property type="molecule type" value="Genomic_DNA"/>
</dbReference>
<name>A0ABS0BTA3_9GAMM</name>
<keyword evidence="3" id="KW-1185">Reference proteome</keyword>
<dbReference type="Proteomes" id="UP001193680">
    <property type="component" value="Unassembled WGS sequence"/>
</dbReference>
<dbReference type="RefSeq" id="WP_194947444.1">
    <property type="nucleotide sequence ID" value="NZ_JACBGI020000002.1"/>
</dbReference>
<proteinExistence type="predicted"/>
<feature type="chain" id="PRO_5046895876" description="Lipoprotein" evidence="1">
    <location>
        <begin position="20"/>
        <end position="345"/>
    </location>
</feature>
<evidence type="ECO:0000256" key="1">
    <source>
        <dbReference type="SAM" id="SignalP"/>
    </source>
</evidence>
<comment type="caution">
    <text evidence="2">The sequence shown here is derived from an EMBL/GenBank/DDBJ whole genome shotgun (WGS) entry which is preliminary data.</text>
</comment>
<accession>A0ABS0BTA3</accession>